<proteinExistence type="predicted"/>
<dbReference type="AlphaFoldDB" id="A0A4Z0Y917"/>
<feature type="transmembrane region" description="Helical" evidence="3">
    <location>
        <begin position="12"/>
        <end position="33"/>
    </location>
</feature>
<keyword evidence="5" id="KW-1185">Reference proteome</keyword>
<dbReference type="GO" id="GO:0016020">
    <property type="term" value="C:membrane"/>
    <property type="evidence" value="ECO:0007669"/>
    <property type="project" value="InterPro"/>
</dbReference>
<keyword evidence="1 3" id="KW-0812">Transmembrane</keyword>
<organism evidence="4 5">
    <name type="scientific">Caproiciproducens galactitolivorans</name>
    <dbReference type="NCBI Taxonomy" id="642589"/>
    <lineage>
        <taxon>Bacteria</taxon>
        <taxon>Bacillati</taxon>
        <taxon>Bacillota</taxon>
        <taxon>Clostridia</taxon>
        <taxon>Eubacteriales</taxon>
        <taxon>Acutalibacteraceae</taxon>
        <taxon>Caproiciproducens</taxon>
    </lineage>
</organism>
<dbReference type="PANTHER" id="PTHR37815">
    <property type="entry name" value="UPF0397 PROTEIN BC_2624-RELATED"/>
    <property type="match status" value="1"/>
</dbReference>
<evidence type="ECO:0008006" key="6">
    <source>
        <dbReference type="Google" id="ProtNLM"/>
    </source>
</evidence>
<evidence type="ECO:0000256" key="3">
    <source>
        <dbReference type="SAM" id="Phobius"/>
    </source>
</evidence>
<feature type="transmembrane region" description="Helical" evidence="3">
    <location>
        <begin position="107"/>
        <end position="123"/>
    </location>
</feature>
<feature type="transmembrane region" description="Helical" evidence="3">
    <location>
        <begin position="45"/>
        <end position="65"/>
    </location>
</feature>
<dbReference type="RefSeq" id="WP_135660639.1">
    <property type="nucleotide sequence ID" value="NZ_JAJUFJ010000003.1"/>
</dbReference>
<feature type="transmembrane region" description="Helical" evidence="3">
    <location>
        <begin position="143"/>
        <end position="160"/>
    </location>
</feature>
<accession>A0A4Z0Y917</accession>
<evidence type="ECO:0000313" key="4">
    <source>
        <dbReference type="EMBL" id="TGJ75761.1"/>
    </source>
</evidence>
<dbReference type="EMBL" id="SRMQ01000011">
    <property type="protein sequence ID" value="TGJ75761.1"/>
    <property type="molecule type" value="Genomic_DNA"/>
</dbReference>
<reference evidence="4 5" key="1">
    <citation type="submission" date="2019-04" db="EMBL/GenBank/DDBJ databases">
        <authorList>
            <person name="Poehlein A."/>
            <person name="Bengelsdorf F.R."/>
            <person name="Duerre P."/>
            <person name="Daniel R."/>
        </authorList>
    </citation>
    <scope>NUCLEOTIDE SEQUENCE [LARGE SCALE GENOMIC DNA]</scope>
    <source>
        <strain evidence="4 5">BS-1</strain>
    </source>
</reference>
<name>A0A4Z0Y917_9FIRM</name>
<evidence type="ECO:0000256" key="1">
    <source>
        <dbReference type="ARBA" id="ARBA00022692"/>
    </source>
</evidence>
<feature type="transmembrane region" description="Helical" evidence="3">
    <location>
        <begin position="77"/>
        <end position="95"/>
    </location>
</feature>
<comment type="caution">
    <text evidence="4">The sequence shown here is derived from an EMBL/GenBank/DDBJ whole genome shotgun (WGS) entry which is preliminary data.</text>
</comment>
<gene>
    <name evidence="4" type="ORF">CAGA_21390</name>
</gene>
<protein>
    <recommendedName>
        <fullName evidence="6">TIGR04002 family protein</fullName>
    </recommendedName>
</protein>
<dbReference type="Pfam" id="PF07155">
    <property type="entry name" value="ECF-ribofla_trS"/>
    <property type="match status" value="1"/>
</dbReference>
<evidence type="ECO:0000256" key="2">
    <source>
        <dbReference type="ARBA" id="ARBA00022989"/>
    </source>
</evidence>
<evidence type="ECO:0000313" key="5">
    <source>
        <dbReference type="Proteomes" id="UP000297714"/>
    </source>
</evidence>
<dbReference type="PANTHER" id="PTHR37815:SF3">
    <property type="entry name" value="UPF0397 PROTEIN SPR0429"/>
    <property type="match status" value="1"/>
</dbReference>
<dbReference type="InterPro" id="IPR009825">
    <property type="entry name" value="ECF_substrate-spec-like"/>
</dbReference>
<keyword evidence="3" id="KW-0472">Membrane</keyword>
<dbReference type="InterPro" id="IPR023812">
    <property type="entry name" value="CHP04002"/>
</dbReference>
<keyword evidence="2 3" id="KW-1133">Transmembrane helix</keyword>
<dbReference type="Gene3D" id="1.10.1760.20">
    <property type="match status" value="1"/>
</dbReference>
<dbReference type="OrthoDB" id="411368at2"/>
<dbReference type="NCBIfam" id="TIGR04002">
    <property type="entry name" value="TIGR04002 family protein"/>
    <property type="match status" value="1"/>
</dbReference>
<sequence length="176" mass="18414">METKQYNTKTYVLTALFAALIFLVTAYVLHIPTPATGGYIHLGDAVLYLAASVLPTPLAVAAGGIGEALSDAMTGSVVYALPTFLIKSAMVLCFASAGRKIVTKRNIAAAVFAGAICVGGYYLTQVFLYHSFVSPLVEIPANLVQAGSSAVIYILAGNALDRVNIKNRLGGTELRG</sequence>
<dbReference type="Proteomes" id="UP000297714">
    <property type="component" value="Unassembled WGS sequence"/>
</dbReference>